<dbReference type="AlphaFoldDB" id="A0AAU8THX5"/>
<dbReference type="Gene3D" id="3.40.1190.20">
    <property type="match status" value="1"/>
</dbReference>
<dbReference type="EMBL" id="CP010026">
    <property type="protein sequence ID" value="AJZ60280.1"/>
    <property type="molecule type" value="Genomic_DNA"/>
</dbReference>
<accession>A0AAU8THX5</accession>
<dbReference type="Proteomes" id="UP000032614">
    <property type="component" value="Chromosome 1"/>
</dbReference>
<dbReference type="InterPro" id="IPR050306">
    <property type="entry name" value="PfkB_Carbo_kinase"/>
</dbReference>
<dbReference type="InterPro" id="IPR002173">
    <property type="entry name" value="Carboh/pur_kinase_PfkB_CS"/>
</dbReference>
<gene>
    <name evidence="3" type="ORF">OI25_3085</name>
</gene>
<dbReference type="PANTHER" id="PTHR43085">
    <property type="entry name" value="HEXOKINASE FAMILY MEMBER"/>
    <property type="match status" value="1"/>
</dbReference>
<dbReference type="GO" id="GO:0016301">
    <property type="term" value="F:kinase activity"/>
    <property type="evidence" value="ECO:0007669"/>
    <property type="project" value="UniProtKB-KW"/>
</dbReference>
<sequence length="361" mass="39115">MKTLPRRIVGTGLFALDVIVSPDGAVTHTALGGSAGNVLSILAALGWNASPMGTLGNDVAACKVRDSFRAVGADLEFMRRSSDRCTPVIYQHQLASHEAGTHRFSFACPTCGQYRRPRWDDATAFCEDLSTLPPARVFFLDRPTPLGVMLAEHYRGAGSLVVFEPSASGDDAHLFARAVRSAHVIKYADDRMDDLSDFDTRTVSIEIQTCGSRGLRFRAPSLDNAWVALGAYELPHVGDTAGAGDWCTAGLIYDLLDGSSSDSGSFDYKALTRALAFGQALSTLNCLTEGAQGLLEAWSPDKIVRSARKLRTLRLRSFFKEKANPSSCIHEPKLEEFAEDSRLRGTLERSGADDFACCLPL</sequence>
<dbReference type="InterPro" id="IPR029056">
    <property type="entry name" value="Ribokinase-like"/>
</dbReference>
<organism evidence="3 4">
    <name type="scientific">Paraburkholderia fungorum</name>
    <dbReference type="NCBI Taxonomy" id="134537"/>
    <lineage>
        <taxon>Bacteria</taxon>
        <taxon>Pseudomonadati</taxon>
        <taxon>Pseudomonadota</taxon>
        <taxon>Betaproteobacteria</taxon>
        <taxon>Burkholderiales</taxon>
        <taxon>Burkholderiaceae</taxon>
        <taxon>Paraburkholderia</taxon>
    </lineage>
</organism>
<keyword evidence="1" id="KW-0808">Transferase</keyword>
<dbReference type="KEGG" id="bfn:OI25_3085"/>
<name>A0AAU8THX5_9BURK</name>
<dbReference type="PROSITE" id="PS00584">
    <property type="entry name" value="PFKB_KINASES_2"/>
    <property type="match status" value="1"/>
</dbReference>
<keyword evidence="2 3" id="KW-0418">Kinase</keyword>
<proteinExistence type="predicted"/>
<evidence type="ECO:0000313" key="4">
    <source>
        <dbReference type="Proteomes" id="UP000032614"/>
    </source>
</evidence>
<evidence type="ECO:0000313" key="3">
    <source>
        <dbReference type="EMBL" id="AJZ60280.1"/>
    </source>
</evidence>
<dbReference type="PANTHER" id="PTHR43085:SF57">
    <property type="entry name" value="CARBOHYDRATE KINASE PFKB DOMAIN-CONTAINING PROTEIN"/>
    <property type="match status" value="1"/>
</dbReference>
<protein>
    <submittedName>
        <fullName evidence="3">PfkB carbohydrate kinase family protein</fullName>
    </submittedName>
</protein>
<evidence type="ECO:0000256" key="1">
    <source>
        <dbReference type="ARBA" id="ARBA00022679"/>
    </source>
</evidence>
<evidence type="ECO:0000256" key="2">
    <source>
        <dbReference type="ARBA" id="ARBA00022777"/>
    </source>
</evidence>
<reference evidence="3 4" key="1">
    <citation type="journal article" date="2015" name="Genome Announc.">
        <title>Complete genome sequences for 59 burkholderia isolates, both pathogenic and near neighbor.</title>
        <authorList>
            <person name="Johnson S.L."/>
            <person name="Bishop-Lilly K.A."/>
            <person name="Ladner J.T."/>
            <person name="Daligault H.E."/>
            <person name="Davenport K.W."/>
            <person name="Jaissle J."/>
            <person name="Frey K.G."/>
            <person name="Koroleva G.I."/>
            <person name="Bruce D.C."/>
            <person name="Coyne S.R."/>
            <person name="Broomall S.M."/>
            <person name="Li P.E."/>
            <person name="Teshima H."/>
            <person name="Gibbons H.S."/>
            <person name="Palacios G.F."/>
            <person name="Rosenzweig C.N."/>
            <person name="Redden C.L."/>
            <person name="Xu Y."/>
            <person name="Minogue T.D."/>
            <person name="Chain P.S."/>
        </authorList>
    </citation>
    <scope>NUCLEOTIDE SEQUENCE [LARGE SCALE GENOMIC DNA]</scope>
    <source>
        <strain evidence="3 4">ATCC BAA-463</strain>
    </source>
</reference>
<dbReference type="SUPFAM" id="SSF53613">
    <property type="entry name" value="Ribokinase-like"/>
    <property type="match status" value="1"/>
</dbReference>